<dbReference type="AlphaFoldDB" id="T0K7Y6"/>
<feature type="transmembrane region" description="Helical" evidence="1">
    <location>
        <begin position="84"/>
        <end position="104"/>
    </location>
</feature>
<keyword evidence="1" id="KW-0472">Membrane</keyword>
<keyword evidence="1" id="KW-1133">Transmembrane helix</keyword>
<keyword evidence="3" id="KW-1185">Reference proteome</keyword>
<reference evidence="2 3" key="1">
    <citation type="journal article" date="2013" name="Genome Announc.">
        <title>Draft Genome Sequence of Sphingobium ummariense Strain RL-3, a Hexachlorocyclohexane-Degrading Bacterium.</title>
        <authorList>
            <person name="Kohli P."/>
            <person name="Dua A."/>
            <person name="Sangwan N."/>
            <person name="Oldach P."/>
            <person name="Khurana J.P."/>
            <person name="Lal R."/>
        </authorList>
    </citation>
    <scope>NUCLEOTIDE SEQUENCE [LARGE SCALE GENOMIC DNA]</scope>
    <source>
        <strain evidence="2 3">RL-3</strain>
    </source>
</reference>
<dbReference type="Proteomes" id="UP000015523">
    <property type="component" value="Unassembled WGS sequence"/>
</dbReference>
<feature type="transmembrane region" description="Helical" evidence="1">
    <location>
        <begin position="12"/>
        <end position="29"/>
    </location>
</feature>
<dbReference type="PATRIC" id="fig|1346791.3.peg.1509"/>
<sequence length="106" mass="12092">MTAHRSLLGKTMLLLIFVIGMSAWVYGLATGDPRSGHLFWICLSVLQMILLMRDLRLPLLSTPVTPTTDDFVRKLQRPDTSMKLRMVGIFVFSLTLLFNIYLFVSE</sequence>
<accession>T0K7Y6</accession>
<gene>
    <name evidence="2" type="ORF">M529_07860</name>
</gene>
<protein>
    <submittedName>
        <fullName evidence="2">Uncharacterized protein</fullName>
    </submittedName>
</protein>
<evidence type="ECO:0000256" key="1">
    <source>
        <dbReference type="SAM" id="Phobius"/>
    </source>
</evidence>
<name>T0K7Y6_9SPHN</name>
<proteinExistence type="predicted"/>
<evidence type="ECO:0000313" key="3">
    <source>
        <dbReference type="Proteomes" id="UP000015523"/>
    </source>
</evidence>
<organism evidence="2 3">
    <name type="scientific">Sphingobium ummariense RL-3</name>
    <dbReference type="NCBI Taxonomy" id="1346791"/>
    <lineage>
        <taxon>Bacteria</taxon>
        <taxon>Pseudomonadati</taxon>
        <taxon>Pseudomonadota</taxon>
        <taxon>Alphaproteobacteria</taxon>
        <taxon>Sphingomonadales</taxon>
        <taxon>Sphingomonadaceae</taxon>
        <taxon>Sphingobium</taxon>
    </lineage>
</organism>
<keyword evidence="1" id="KW-0812">Transmembrane</keyword>
<evidence type="ECO:0000313" key="2">
    <source>
        <dbReference type="EMBL" id="EQB32744.1"/>
    </source>
</evidence>
<dbReference type="STRING" id="1346791.M529_07860"/>
<comment type="caution">
    <text evidence="2">The sequence shown here is derived from an EMBL/GenBank/DDBJ whole genome shotgun (WGS) entry which is preliminary data.</text>
</comment>
<dbReference type="EMBL" id="AUWY01000058">
    <property type="protein sequence ID" value="EQB32744.1"/>
    <property type="molecule type" value="Genomic_DNA"/>
</dbReference>